<accession>A0A0F5Q1U6</accession>
<evidence type="ECO:0000313" key="5">
    <source>
        <dbReference type="Proteomes" id="UP000182258"/>
    </source>
</evidence>
<keyword evidence="4" id="KW-1185">Reference proteome</keyword>
<feature type="compositionally biased region" description="Basic and acidic residues" evidence="1">
    <location>
        <begin position="105"/>
        <end position="121"/>
    </location>
</feature>
<evidence type="ECO:0000313" key="2">
    <source>
        <dbReference type="EMBL" id="KKC34596.1"/>
    </source>
</evidence>
<protein>
    <submittedName>
        <fullName evidence="3">Uncharacterized protein</fullName>
    </submittedName>
</protein>
<dbReference type="Proteomes" id="UP000033519">
    <property type="component" value="Unassembled WGS sequence"/>
</dbReference>
<organism evidence="3 5">
    <name type="scientific">Devosia psychrophila</name>
    <dbReference type="NCBI Taxonomy" id="728005"/>
    <lineage>
        <taxon>Bacteria</taxon>
        <taxon>Pseudomonadati</taxon>
        <taxon>Pseudomonadota</taxon>
        <taxon>Alphaproteobacteria</taxon>
        <taxon>Hyphomicrobiales</taxon>
        <taxon>Devosiaceae</taxon>
        <taxon>Devosia</taxon>
    </lineage>
</organism>
<reference evidence="3 5" key="2">
    <citation type="submission" date="2016-10" db="EMBL/GenBank/DDBJ databases">
        <authorList>
            <person name="de Groot N.N."/>
        </authorList>
    </citation>
    <scope>NUCLEOTIDE SEQUENCE [LARGE SCALE GENOMIC DNA]</scope>
    <source>
        <strain evidence="3 5">CGMCC 1.10210</strain>
    </source>
</reference>
<feature type="compositionally biased region" description="Basic and acidic residues" evidence="1">
    <location>
        <begin position="81"/>
        <end position="96"/>
    </location>
</feature>
<gene>
    <name evidence="3" type="ORF">SAMN04488059_11724</name>
    <name evidence="2" type="ORF">WH91_01720</name>
</gene>
<dbReference type="EMBL" id="FOMB01000017">
    <property type="protein sequence ID" value="SFD00250.1"/>
    <property type="molecule type" value="Genomic_DNA"/>
</dbReference>
<evidence type="ECO:0000256" key="1">
    <source>
        <dbReference type="SAM" id="MobiDB-lite"/>
    </source>
</evidence>
<proteinExistence type="predicted"/>
<reference evidence="2 4" key="1">
    <citation type="submission" date="2015-03" db="EMBL/GenBank/DDBJ databases">
        <authorList>
            <person name="Lepp D."/>
            <person name="Hassan Y.I."/>
            <person name="Li X.-Z."/>
            <person name="Zhou T."/>
        </authorList>
    </citation>
    <scope>NUCLEOTIDE SEQUENCE [LARGE SCALE GENOMIC DNA]</scope>
    <source>
        <strain evidence="2 4">Cr7-05</strain>
    </source>
</reference>
<evidence type="ECO:0000313" key="4">
    <source>
        <dbReference type="Proteomes" id="UP000033519"/>
    </source>
</evidence>
<sequence length="147" mass="15920">MNAAFLRPAGCPCGIASADWRNALLERIESQAAVLTALVDALDAMEGDADCEPWLGANEPTGSAIGQLHWSSGPDDSREDENEHGGDVQDEPHDDINEGCPADEMPIHGRMTEDQKDEVWDEGERLVAQARAMLPPPVVLQFPGHRP</sequence>
<dbReference type="EMBL" id="LAPV01000011">
    <property type="protein sequence ID" value="KKC34596.1"/>
    <property type="molecule type" value="Genomic_DNA"/>
</dbReference>
<dbReference type="PATRIC" id="fig|728005.3.peg.103"/>
<evidence type="ECO:0000313" key="3">
    <source>
        <dbReference type="EMBL" id="SFD00250.1"/>
    </source>
</evidence>
<feature type="region of interest" description="Disordered" evidence="1">
    <location>
        <begin position="51"/>
        <end position="121"/>
    </location>
</feature>
<dbReference type="OrthoDB" id="38661at45401"/>
<dbReference type="RefSeq" id="WP_046169289.1">
    <property type="nucleotide sequence ID" value="NZ_FOMB01000017.1"/>
</dbReference>
<dbReference type="Proteomes" id="UP000182258">
    <property type="component" value="Unassembled WGS sequence"/>
</dbReference>
<dbReference type="AlphaFoldDB" id="A0A0F5Q1U6"/>
<name>A0A0F5Q1U6_9HYPH</name>
<dbReference type="STRING" id="728005.SAMN04488059_11724"/>